<evidence type="ECO:0000313" key="2">
    <source>
        <dbReference type="Proteomes" id="UP001344888"/>
    </source>
</evidence>
<proteinExistence type="predicted"/>
<comment type="caution">
    <text evidence="1">The sequence shown here is derived from an EMBL/GenBank/DDBJ whole genome shotgun (WGS) entry which is preliminary data.</text>
</comment>
<gene>
    <name evidence="1" type="ORF">P9B03_10355</name>
</gene>
<evidence type="ECO:0000313" key="1">
    <source>
        <dbReference type="EMBL" id="MEC1178886.1"/>
    </source>
</evidence>
<organism evidence="1 2">
    <name type="scientific">Metasolibacillus meyeri</name>
    <dbReference type="NCBI Taxonomy" id="1071052"/>
    <lineage>
        <taxon>Bacteria</taxon>
        <taxon>Bacillati</taxon>
        <taxon>Bacillota</taxon>
        <taxon>Bacilli</taxon>
        <taxon>Bacillales</taxon>
        <taxon>Caryophanaceae</taxon>
        <taxon>Metasolibacillus</taxon>
    </lineage>
</organism>
<accession>A0AAW9NVC6</accession>
<evidence type="ECO:0008006" key="3">
    <source>
        <dbReference type="Google" id="ProtNLM"/>
    </source>
</evidence>
<sequence>MEMGIHTKLIPTFFNGLVKVCNQYNIQLFATTHSLEELDGMLKATERDYSQLSVYRLETANDQKQPKHFLGEKLKVLRYELGQDVC</sequence>
<protein>
    <recommendedName>
        <fullName evidence="3">ATPase AAA-type core domain-containing protein</fullName>
    </recommendedName>
</protein>
<dbReference type="EMBL" id="JARSFG010000014">
    <property type="protein sequence ID" value="MEC1178886.1"/>
    <property type="molecule type" value="Genomic_DNA"/>
</dbReference>
<dbReference type="AlphaFoldDB" id="A0AAW9NVC6"/>
<name>A0AAW9NVC6_9BACL</name>
<reference evidence="1 2" key="1">
    <citation type="submission" date="2023-03" db="EMBL/GenBank/DDBJ databases">
        <title>Bacillus Genome Sequencing.</title>
        <authorList>
            <person name="Dunlap C."/>
        </authorList>
    </citation>
    <scope>NUCLEOTIDE SEQUENCE [LARGE SCALE GENOMIC DNA]</scope>
    <source>
        <strain evidence="1 2">B-59205</strain>
    </source>
</reference>
<dbReference type="Proteomes" id="UP001344888">
    <property type="component" value="Unassembled WGS sequence"/>
</dbReference>
<keyword evidence="2" id="KW-1185">Reference proteome</keyword>